<keyword evidence="3" id="KW-1003">Cell membrane</keyword>
<dbReference type="Gene3D" id="3.40.190.10">
    <property type="entry name" value="Periplasmic binding protein-like II"/>
    <property type="match status" value="1"/>
</dbReference>
<evidence type="ECO:0000256" key="2">
    <source>
        <dbReference type="ARBA" id="ARBA00022448"/>
    </source>
</evidence>
<dbReference type="Pfam" id="PF04069">
    <property type="entry name" value="OpuAC"/>
    <property type="match status" value="1"/>
</dbReference>
<protein>
    <submittedName>
        <fullName evidence="7">ABC-type proline/glycine betaine transport system, periplasmic component</fullName>
    </submittedName>
</protein>
<keyword evidence="2" id="KW-0813">Transport</keyword>
<dbReference type="CDD" id="cd13639">
    <property type="entry name" value="PBP2_OpuAC_like"/>
    <property type="match status" value="1"/>
</dbReference>
<dbReference type="Proteomes" id="UP000011922">
    <property type="component" value="Unassembled WGS sequence"/>
</dbReference>
<feature type="chain" id="PRO_5004069524" evidence="5">
    <location>
        <begin position="25"/>
        <end position="284"/>
    </location>
</feature>
<evidence type="ECO:0000256" key="1">
    <source>
        <dbReference type="ARBA" id="ARBA00004236"/>
    </source>
</evidence>
<evidence type="ECO:0000259" key="6">
    <source>
        <dbReference type="Pfam" id="PF04069"/>
    </source>
</evidence>
<dbReference type="InterPro" id="IPR007210">
    <property type="entry name" value="ABC_Gly_betaine_transp_sub-bd"/>
</dbReference>
<reference evidence="7 8" key="1">
    <citation type="journal article" date="2013" name="Genome Announc.">
        <title>Draft Genome Sequence for Desulfovibrio africanus Strain PCS.</title>
        <authorList>
            <person name="Brown S.D."/>
            <person name="Utturkar S.M."/>
            <person name="Arkin A.P."/>
            <person name="Deutschbauer A.M."/>
            <person name="Elias D.A."/>
            <person name="Hazen T.C."/>
            <person name="Chakraborty R."/>
        </authorList>
    </citation>
    <scope>NUCLEOTIDE SEQUENCE [LARGE SCALE GENOMIC DNA]</scope>
    <source>
        <strain evidence="7 8">PCS</strain>
    </source>
</reference>
<name>M5PP83_DESAF</name>
<organism evidence="7 8">
    <name type="scientific">Desulfocurvibacter africanus PCS</name>
    <dbReference type="NCBI Taxonomy" id="1262666"/>
    <lineage>
        <taxon>Bacteria</taxon>
        <taxon>Pseudomonadati</taxon>
        <taxon>Thermodesulfobacteriota</taxon>
        <taxon>Desulfovibrionia</taxon>
        <taxon>Desulfovibrionales</taxon>
        <taxon>Desulfovibrionaceae</taxon>
        <taxon>Desulfocurvibacter</taxon>
    </lineage>
</organism>
<feature type="domain" description="ABC-type glycine betaine transport system substrate-binding" evidence="6">
    <location>
        <begin position="26"/>
        <end position="272"/>
    </location>
</feature>
<evidence type="ECO:0000313" key="7">
    <source>
        <dbReference type="EMBL" id="EMG35779.1"/>
    </source>
</evidence>
<sequence>MRFTLKVFLTALAVLLISAPSAFAAKKVTLAYVEWDCAVASTNVVRAVLQEKLGYDVEILPVAAAAMWQAVATGDVDGMVTAWLPETHKNYADRLKGKFENLGPIVGGAKLGWAVPKYVDIDSIADLNTHADKFDGRVYGIDPGAGLMQLSEKALEEYKLNKFELMEGSGATMTAALADAIKNKQWVVVTAWSPHWMFGRWELKYLDDPKGILGGEEHIDTIVRKGLKQDMPKVYAFMDRFQWESPDQLQMVMAWNQEPGADPYKNAVRFINENPKLVNGWLGK</sequence>
<dbReference type="GO" id="GO:0043190">
    <property type="term" value="C:ATP-binding cassette (ABC) transporter complex"/>
    <property type="evidence" value="ECO:0007669"/>
    <property type="project" value="InterPro"/>
</dbReference>
<proteinExistence type="predicted"/>
<dbReference type="EMBL" id="AOSV01000039">
    <property type="protein sequence ID" value="EMG35779.1"/>
    <property type="molecule type" value="Genomic_DNA"/>
</dbReference>
<dbReference type="Gene3D" id="3.40.190.100">
    <property type="entry name" value="Glycine betaine-binding periplasmic protein, domain 2"/>
    <property type="match status" value="1"/>
</dbReference>
<keyword evidence="4" id="KW-0472">Membrane</keyword>
<comment type="subcellular location">
    <subcellularLocation>
        <location evidence="1">Cell membrane</location>
    </subcellularLocation>
</comment>
<dbReference type="GO" id="GO:0005275">
    <property type="term" value="F:amine transmembrane transporter activity"/>
    <property type="evidence" value="ECO:0007669"/>
    <property type="project" value="TreeGrafter"/>
</dbReference>
<evidence type="ECO:0000313" key="8">
    <source>
        <dbReference type="Proteomes" id="UP000011922"/>
    </source>
</evidence>
<feature type="signal peptide" evidence="5">
    <location>
        <begin position="1"/>
        <end position="24"/>
    </location>
</feature>
<dbReference type="SUPFAM" id="SSF53850">
    <property type="entry name" value="Periplasmic binding protein-like II"/>
    <property type="match status" value="1"/>
</dbReference>
<evidence type="ECO:0000256" key="5">
    <source>
        <dbReference type="SAM" id="SignalP"/>
    </source>
</evidence>
<evidence type="ECO:0000256" key="4">
    <source>
        <dbReference type="ARBA" id="ARBA00023136"/>
    </source>
</evidence>
<dbReference type="PANTHER" id="PTHR47737:SF1">
    <property type="entry name" value="GLYCINE BETAINE_PROLINE BETAINE TRANSPORT SYSTEM PERMEASE PROTEIN PROW"/>
    <property type="match status" value="1"/>
</dbReference>
<dbReference type="PATRIC" id="fig|1262666.3.peg.3535"/>
<dbReference type="OrthoDB" id="9787902at2"/>
<dbReference type="GO" id="GO:0015226">
    <property type="term" value="F:carnitine transmembrane transporter activity"/>
    <property type="evidence" value="ECO:0007669"/>
    <property type="project" value="TreeGrafter"/>
</dbReference>
<dbReference type="RefSeq" id="WP_005989542.1">
    <property type="nucleotide sequence ID" value="NZ_AOSV01000039.1"/>
</dbReference>
<gene>
    <name evidence="7" type="ORF">PCS_03472</name>
</gene>
<accession>M5PP83</accession>
<dbReference type="PANTHER" id="PTHR47737">
    <property type="entry name" value="GLYCINE BETAINE/PROLINE BETAINE TRANSPORT SYSTEM PERMEASE PROTEIN PROW"/>
    <property type="match status" value="1"/>
</dbReference>
<dbReference type="AlphaFoldDB" id="M5PP83"/>
<dbReference type="GO" id="GO:0015871">
    <property type="term" value="P:choline transport"/>
    <property type="evidence" value="ECO:0007669"/>
    <property type="project" value="TreeGrafter"/>
</dbReference>
<evidence type="ECO:0000256" key="3">
    <source>
        <dbReference type="ARBA" id="ARBA00022475"/>
    </source>
</evidence>
<keyword evidence="5" id="KW-0732">Signal</keyword>
<dbReference type="GO" id="GO:0031460">
    <property type="term" value="P:glycine betaine transport"/>
    <property type="evidence" value="ECO:0007669"/>
    <property type="project" value="TreeGrafter"/>
</dbReference>
<comment type="caution">
    <text evidence="7">The sequence shown here is derived from an EMBL/GenBank/DDBJ whole genome shotgun (WGS) entry which is preliminary data.</text>
</comment>